<dbReference type="AlphaFoldDB" id="A0A0D2GLR5"/>
<evidence type="ECO:0000256" key="8">
    <source>
        <dbReference type="ARBA" id="ARBA00038436"/>
    </source>
</evidence>
<dbReference type="RefSeq" id="WP_082464093.1">
    <property type="nucleotide sequence ID" value="NZ_AZAC01000002.1"/>
</dbReference>
<dbReference type="GO" id="GO:0005886">
    <property type="term" value="C:plasma membrane"/>
    <property type="evidence" value="ECO:0007669"/>
    <property type="project" value="UniProtKB-SubCell"/>
</dbReference>
<keyword evidence="12" id="KW-1185">Reference proteome</keyword>
<gene>
    <name evidence="11" type="ORF">X474_02970</name>
</gene>
<sequence>MQEQADPANSGINGPFGKLDRFLLKLEEFILAYGIIGLALLLMGNVFSRVVTGHSIMFVQETAQAMVVLVTFLGLGYCARKARHIRMSALYDIMPAKVRKVMIILMATVTCAVMFAMAYWSFEYVLKVKASDAVTPILRFPVWQINVWVPLGFFMAALEYLLTIFKNLGAKEVFLSIEVPDGYEEEAVGADASCATECAKEAEAAGGQV</sequence>
<dbReference type="GO" id="GO:0015740">
    <property type="term" value="P:C4-dicarboxylate transport"/>
    <property type="evidence" value="ECO:0007669"/>
    <property type="project" value="TreeGrafter"/>
</dbReference>
<keyword evidence="5 9" id="KW-0812">Transmembrane</keyword>
<dbReference type="STRING" id="1429043.X474_02970"/>
<keyword evidence="2" id="KW-0813">Transport</keyword>
<proteinExistence type="inferred from homology"/>
<evidence type="ECO:0000256" key="7">
    <source>
        <dbReference type="ARBA" id="ARBA00023136"/>
    </source>
</evidence>
<feature type="domain" description="Tripartite ATP-independent periplasmic transporters DctQ component" evidence="10">
    <location>
        <begin position="38"/>
        <end position="167"/>
    </location>
</feature>
<evidence type="ECO:0000256" key="6">
    <source>
        <dbReference type="ARBA" id="ARBA00022989"/>
    </source>
</evidence>
<feature type="transmembrane region" description="Helical" evidence="9">
    <location>
        <begin position="142"/>
        <end position="162"/>
    </location>
</feature>
<dbReference type="EMBL" id="AZAC01000002">
    <property type="protein sequence ID" value="KIX15627.1"/>
    <property type="molecule type" value="Genomic_DNA"/>
</dbReference>
<feature type="transmembrane region" description="Helical" evidence="9">
    <location>
        <begin position="30"/>
        <end position="51"/>
    </location>
</feature>
<evidence type="ECO:0000256" key="9">
    <source>
        <dbReference type="SAM" id="Phobius"/>
    </source>
</evidence>
<comment type="subcellular location">
    <subcellularLocation>
        <location evidence="1">Cell inner membrane</location>
        <topology evidence="1">Multi-pass membrane protein</topology>
    </subcellularLocation>
</comment>
<evidence type="ECO:0000256" key="1">
    <source>
        <dbReference type="ARBA" id="ARBA00004429"/>
    </source>
</evidence>
<feature type="transmembrane region" description="Helical" evidence="9">
    <location>
        <begin position="101"/>
        <end position="122"/>
    </location>
</feature>
<comment type="similarity">
    <text evidence="8">Belongs to the TRAP transporter small permease family.</text>
</comment>
<accession>A0A0D2GLR5</accession>
<dbReference type="GO" id="GO:0022857">
    <property type="term" value="F:transmembrane transporter activity"/>
    <property type="evidence" value="ECO:0007669"/>
    <property type="project" value="TreeGrafter"/>
</dbReference>
<dbReference type="PANTHER" id="PTHR35011:SF2">
    <property type="entry name" value="2,3-DIKETO-L-GULONATE TRAP TRANSPORTER SMALL PERMEASE PROTEIN YIAM"/>
    <property type="match status" value="1"/>
</dbReference>
<dbReference type="PATRIC" id="fig|1429043.3.peg.622"/>
<keyword evidence="3" id="KW-1003">Cell membrane</keyword>
<evidence type="ECO:0000313" key="12">
    <source>
        <dbReference type="Proteomes" id="UP000032233"/>
    </source>
</evidence>
<dbReference type="Proteomes" id="UP000032233">
    <property type="component" value="Unassembled WGS sequence"/>
</dbReference>
<dbReference type="Pfam" id="PF04290">
    <property type="entry name" value="DctQ"/>
    <property type="match status" value="1"/>
</dbReference>
<evidence type="ECO:0000256" key="4">
    <source>
        <dbReference type="ARBA" id="ARBA00022519"/>
    </source>
</evidence>
<evidence type="ECO:0000256" key="5">
    <source>
        <dbReference type="ARBA" id="ARBA00022692"/>
    </source>
</evidence>
<dbReference type="PANTHER" id="PTHR35011">
    <property type="entry name" value="2,3-DIKETO-L-GULONATE TRAP TRANSPORTER SMALL PERMEASE PROTEIN YIAM"/>
    <property type="match status" value="1"/>
</dbReference>
<dbReference type="InterPro" id="IPR055348">
    <property type="entry name" value="DctQ"/>
</dbReference>
<dbReference type="OrthoDB" id="5465095at2"/>
<evidence type="ECO:0000313" key="11">
    <source>
        <dbReference type="EMBL" id="KIX15627.1"/>
    </source>
</evidence>
<keyword evidence="7 9" id="KW-0472">Membrane</keyword>
<organism evidence="11 12">
    <name type="scientific">Dethiosulfatarculus sandiegensis</name>
    <dbReference type="NCBI Taxonomy" id="1429043"/>
    <lineage>
        <taxon>Bacteria</taxon>
        <taxon>Pseudomonadati</taxon>
        <taxon>Thermodesulfobacteriota</taxon>
        <taxon>Desulfarculia</taxon>
        <taxon>Desulfarculales</taxon>
        <taxon>Desulfarculaceae</taxon>
        <taxon>Dethiosulfatarculus</taxon>
    </lineage>
</organism>
<comment type="caution">
    <text evidence="11">The sequence shown here is derived from an EMBL/GenBank/DDBJ whole genome shotgun (WGS) entry which is preliminary data.</text>
</comment>
<evidence type="ECO:0000256" key="2">
    <source>
        <dbReference type="ARBA" id="ARBA00022448"/>
    </source>
</evidence>
<evidence type="ECO:0000256" key="3">
    <source>
        <dbReference type="ARBA" id="ARBA00022475"/>
    </source>
</evidence>
<name>A0A0D2GLR5_9BACT</name>
<protein>
    <submittedName>
        <fullName evidence="11">C4-dicarboxylate ABC transporter permease</fullName>
    </submittedName>
</protein>
<keyword evidence="6 9" id="KW-1133">Transmembrane helix</keyword>
<keyword evidence="4" id="KW-0997">Cell inner membrane</keyword>
<dbReference type="InterPro" id="IPR007387">
    <property type="entry name" value="TRAP_DctQ"/>
</dbReference>
<evidence type="ECO:0000259" key="10">
    <source>
        <dbReference type="Pfam" id="PF04290"/>
    </source>
</evidence>
<reference evidence="11 12" key="1">
    <citation type="submission" date="2013-11" db="EMBL/GenBank/DDBJ databases">
        <title>Metagenomic analysis of a methanogenic consortium involved in long chain n-alkane degradation.</title>
        <authorList>
            <person name="Davidova I.A."/>
            <person name="Callaghan A.V."/>
            <person name="Wawrik B."/>
            <person name="Pruitt S."/>
            <person name="Marks C."/>
            <person name="Duncan K.E."/>
            <person name="Suflita J.M."/>
        </authorList>
    </citation>
    <scope>NUCLEOTIDE SEQUENCE [LARGE SCALE GENOMIC DNA]</scope>
    <source>
        <strain evidence="11 12">SPR</strain>
    </source>
</reference>
<dbReference type="InParanoid" id="A0A0D2GLR5"/>
<feature type="transmembrane region" description="Helical" evidence="9">
    <location>
        <begin position="63"/>
        <end position="80"/>
    </location>
</feature>